<dbReference type="Pfam" id="PF00213">
    <property type="entry name" value="OSCP"/>
    <property type="match status" value="1"/>
</dbReference>
<keyword evidence="2 8" id="KW-0813">Transport</keyword>
<evidence type="ECO:0000256" key="7">
    <source>
        <dbReference type="ARBA" id="ARBA00023310"/>
    </source>
</evidence>
<keyword evidence="4 8" id="KW-0406">Ion transport</keyword>
<comment type="function">
    <text evidence="8">F(1)F(0) ATP synthase produces ATP from ADP in the presence of a proton or sodium gradient. F-type ATPases consist of two structural domains, F(1) containing the extramembraneous catalytic core and F(0) containing the membrane proton channel, linked together by a central stalk and a peripheral stalk. During catalysis, ATP synthesis in the catalytic domain of F(1) is coupled via a rotary mechanism of the central stalk subunits to proton translocation.</text>
</comment>
<dbReference type="GO" id="GO:0045259">
    <property type="term" value="C:proton-transporting ATP synthase complex"/>
    <property type="evidence" value="ECO:0007669"/>
    <property type="project" value="UniProtKB-KW"/>
</dbReference>
<dbReference type="Proteomes" id="UP000295678">
    <property type="component" value="Unassembled WGS sequence"/>
</dbReference>
<evidence type="ECO:0000256" key="5">
    <source>
        <dbReference type="ARBA" id="ARBA00023136"/>
    </source>
</evidence>
<comment type="function">
    <text evidence="8">This protein is part of the stalk that links CF(0) to CF(1). It either transmits conformational changes from CF(0) to CF(1) or is implicated in proton conduction.</text>
</comment>
<accession>A0A4V6NZR2</accession>
<protein>
    <recommendedName>
        <fullName evidence="8">ATP synthase subunit delta</fullName>
    </recommendedName>
    <alternativeName>
        <fullName evidence="8">ATP synthase F(1) sector subunit delta</fullName>
    </alternativeName>
    <alternativeName>
        <fullName evidence="8">F-type ATPase subunit delta</fullName>
        <shortName evidence="8">F-ATPase subunit delta</shortName>
    </alternativeName>
</protein>
<dbReference type="AlphaFoldDB" id="A0A4V6NZR2"/>
<dbReference type="InterPro" id="IPR000711">
    <property type="entry name" value="ATPase_OSCP/dsu"/>
</dbReference>
<comment type="similarity">
    <text evidence="8">Belongs to the ATPase delta chain family.</text>
</comment>
<evidence type="ECO:0000256" key="8">
    <source>
        <dbReference type="HAMAP-Rule" id="MF_01416"/>
    </source>
</evidence>
<evidence type="ECO:0000313" key="10">
    <source>
        <dbReference type="Proteomes" id="UP000295678"/>
    </source>
</evidence>
<dbReference type="GO" id="GO:0046933">
    <property type="term" value="F:proton-transporting ATP synthase activity, rotational mechanism"/>
    <property type="evidence" value="ECO:0007669"/>
    <property type="project" value="UniProtKB-UniRule"/>
</dbReference>
<keyword evidence="8" id="KW-1003">Cell membrane</keyword>
<evidence type="ECO:0000256" key="2">
    <source>
        <dbReference type="ARBA" id="ARBA00022448"/>
    </source>
</evidence>
<dbReference type="NCBIfam" id="NF004406">
    <property type="entry name" value="PRK05758.3-2"/>
    <property type="match status" value="1"/>
</dbReference>
<dbReference type="RefSeq" id="WP_132805775.1">
    <property type="nucleotide sequence ID" value="NZ_SMAK01000003.1"/>
</dbReference>
<keyword evidence="5 8" id="KW-0472">Membrane</keyword>
<comment type="subcellular location">
    <subcellularLocation>
        <location evidence="8">Cell membrane</location>
        <topology evidence="8">Peripheral membrane protein</topology>
    </subcellularLocation>
    <subcellularLocation>
        <location evidence="1">Membrane</location>
    </subcellularLocation>
</comment>
<name>A0A4V6NZR2_9HYPH</name>
<keyword evidence="3 8" id="KW-0375">Hydrogen ion transport</keyword>
<keyword evidence="6 8" id="KW-0139">CF(1)</keyword>
<keyword evidence="10" id="KW-1185">Reference proteome</keyword>
<dbReference type="HAMAP" id="MF_01416">
    <property type="entry name" value="ATP_synth_delta_bact"/>
    <property type="match status" value="1"/>
</dbReference>
<sequence length="186" mass="19862">MTAEDTTVSGVSGRYATALFELAVEEKSIDTIAADLDAIDRMIEESTDLKRLVMSPVFSAEEQTRALAAILDKAGITGTTANFIRVVAANRRLFVLQGMIAAFRKLVAAHRGEVSAEVTSAEELTEAQVESLAAALKASIGKDVRLSRKVDPGLLGGLIVKVGSRMIDTSLRTKLNNLKIAMKEVG</sequence>
<dbReference type="Gene3D" id="1.10.520.20">
    <property type="entry name" value="N-terminal domain of the delta subunit of the F1F0-ATP synthase"/>
    <property type="match status" value="1"/>
</dbReference>
<dbReference type="InterPro" id="IPR026015">
    <property type="entry name" value="ATP_synth_OSCP/delta_N_sf"/>
</dbReference>
<evidence type="ECO:0000256" key="6">
    <source>
        <dbReference type="ARBA" id="ARBA00023196"/>
    </source>
</evidence>
<dbReference type="PRINTS" id="PR00125">
    <property type="entry name" value="ATPASEDELTA"/>
</dbReference>
<dbReference type="PANTHER" id="PTHR11910">
    <property type="entry name" value="ATP SYNTHASE DELTA CHAIN"/>
    <property type="match status" value="1"/>
</dbReference>
<dbReference type="EMBL" id="SMAK01000003">
    <property type="protein sequence ID" value="TCT11878.1"/>
    <property type="molecule type" value="Genomic_DNA"/>
</dbReference>
<comment type="caution">
    <text evidence="9">The sequence shown here is derived from an EMBL/GenBank/DDBJ whole genome shotgun (WGS) entry which is preliminary data.</text>
</comment>
<dbReference type="SUPFAM" id="SSF47928">
    <property type="entry name" value="N-terminal domain of the delta subunit of the F1F0-ATP synthase"/>
    <property type="match status" value="1"/>
</dbReference>
<evidence type="ECO:0000256" key="1">
    <source>
        <dbReference type="ARBA" id="ARBA00004370"/>
    </source>
</evidence>
<gene>
    <name evidence="8" type="primary">atpH</name>
    <name evidence="9" type="ORF">EDC22_103191</name>
</gene>
<keyword evidence="7 8" id="KW-0066">ATP synthesis</keyword>
<dbReference type="NCBIfam" id="NF004402">
    <property type="entry name" value="PRK05758.2-2"/>
    <property type="match status" value="1"/>
</dbReference>
<reference evidence="9 10" key="1">
    <citation type="submission" date="2019-03" db="EMBL/GenBank/DDBJ databases">
        <title>Genomic Encyclopedia of Type Strains, Phase IV (KMG-IV): sequencing the most valuable type-strain genomes for metagenomic binning, comparative biology and taxonomic classification.</title>
        <authorList>
            <person name="Goeker M."/>
        </authorList>
    </citation>
    <scope>NUCLEOTIDE SEQUENCE [LARGE SCALE GENOMIC DNA]</scope>
    <source>
        <strain evidence="9 10">DSM 19345</strain>
    </source>
</reference>
<proteinExistence type="inferred from homology"/>
<dbReference type="OrthoDB" id="9796185at2"/>
<organism evidence="9 10">
    <name type="scientific">Tepidamorphus gemmatus</name>
    <dbReference type="NCBI Taxonomy" id="747076"/>
    <lineage>
        <taxon>Bacteria</taxon>
        <taxon>Pseudomonadati</taxon>
        <taxon>Pseudomonadota</taxon>
        <taxon>Alphaproteobacteria</taxon>
        <taxon>Hyphomicrobiales</taxon>
        <taxon>Tepidamorphaceae</taxon>
        <taxon>Tepidamorphus</taxon>
    </lineage>
</organism>
<evidence type="ECO:0000313" key="9">
    <source>
        <dbReference type="EMBL" id="TCT11878.1"/>
    </source>
</evidence>
<dbReference type="NCBIfam" id="TIGR01145">
    <property type="entry name" value="ATP_synt_delta"/>
    <property type="match status" value="1"/>
</dbReference>
<evidence type="ECO:0000256" key="3">
    <source>
        <dbReference type="ARBA" id="ARBA00022781"/>
    </source>
</evidence>
<evidence type="ECO:0000256" key="4">
    <source>
        <dbReference type="ARBA" id="ARBA00023065"/>
    </source>
</evidence>
<dbReference type="GO" id="GO:0005886">
    <property type="term" value="C:plasma membrane"/>
    <property type="evidence" value="ECO:0007669"/>
    <property type="project" value="UniProtKB-SubCell"/>
</dbReference>